<dbReference type="KEGG" id="cic:CICLE_v10023748mg"/>
<organism evidence="2 3">
    <name type="scientific">Citrus clementina</name>
    <name type="common">Clementine</name>
    <name type="synonym">Citrus deliciosa x Citrus sinensis</name>
    <dbReference type="NCBI Taxonomy" id="85681"/>
    <lineage>
        <taxon>Eukaryota</taxon>
        <taxon>Viridiplantae</taxon>
        <taxon>Streptophyta</taxon>
        <taxon>Embryophyta</taxon>
        <taxon>Tracheophyta</taxon>
        <taxon>Spermatophyta</taxon>
        <taxon>Magnoliopsida</taxon>
        <taxon>eudicotyledons</taxon>
        <taxon>Gunneridae</taxon>
        <taxon>Pentapetalae</taxon>
        <taxon>rosids</taxon>
        <taxon>malvids</taxon>
        <taxon>Sapindales</taxon>
        <taxon>Rutaceae</taxon>
        <taxon>Aurantioideae</taxon>
        <taxon>Citrus</taxon>
    </lineage>
</organism>
<dbReference type="Proteomes" id="UP000030687">
    <property type="component" value="Unassembled WGS sequence"/>
</dbReference>
<evidence type="ECO:0000313" key="2">
    <source>
        <dbReference type="EMBL" id="ESR54698.1"/>
    </source>
</evidence>
<accession>V4T3E2</accession>
<feature type="signal peptide" evidence="1">
    <location>
        <begin position="1"/>
        <end position="25"/>
    </location>
</feature>
<dbReference type="PANTHER" id="PTHR33107:SF5">
    <property type="entry name" value="KUNITZ TRYPSIN INHIBITOR 5"/>
    <property type="match status" value="1"/>
</dbReference>
<feature type="chain" id="PRO_5004727933" evidence="1">
    <location>
        <begin position="26"/>
        <end position="98"/>
    </location>
</feature>
<keyword evidence="1" id="KW-0732">Signal</keyword>
<dbReference type="Gramene" id="ESR54698">
    <property type="protein sequence ID" value="ESR54698"/>
    <property type="gene ID" value="CICLE_v10023748mg"/>
</dbReference>
<dbReference type="Gene3D" id="2.80.10.50">
    <property type="match status" value="1"/>
</dbReference>
<dbReference type="EMBL" id="KI536661">
    <property type="protein sequence ID" value="ESR54698.1"/>
    <property type="molecule type" value="Genomic_DNA"/>
</dbReference>
<dbReference type="InterPro" id="IPR002160">
    <property type="entry name" value="Prot_inh_Kunz-lg"/>
</dbReference>
<dbReference type="PANTHER" id="PTHR33107">
    <property type="entry name" value="KUNITZ TRYPSIN INHIBITOR 2"/>
    <property type="match status" value="1"/>
</dbReference>
<dbReference type="AlphaFoldDB" id="V4T3E2"/>
<evidence type="ECO:0000313" key="3">
    <source>
        <dbReference type="Proteomes" id="UP000030687"/>
    </source>
</evidence>
<reference evidence="2 3" key="1">
    <citation type="submission" date="2013-10" db="EMBL/GenBank/DDBJ databases">
        <authorList>
            <consortium name="International Citrus Genome Consortium"/>
            <person name="Jenkins J."/>
            <person name="Schmutz J."/>
            <person name="Prochnik S."/>
            <person name="Rokhsar D."/>
            <person name="Gmitter F."/>
            <person name="Ollitrault P."/>
            <person name="Machado M."/>
            <person name="Talon M."/>
            <person name="Wincker P."/>
            <person name="Jaillon O."/>
            <person name="Morgante M."/>
        </authorList>
    </citation>
    <scope>NUCLEOTIDE SEQUENCE</scope>
    <source>
        <strain evidence="3">cv. Clemenules</strain>
    </source>
</reference>
<gene>
    <name evidence="2" type="ORF">CICLE_v10023748mg</name>
</gene>
<keyword evidence="3" id="KW-1185">Reference proteome</keyword>
<evidence type="ECO:0000256" key="1">
    <source>
        <dbReference type="SAM" id="SignalP"/>
    </source>
</evidence>
<proteinExistence type="predicted"/>
<dbReference type="InterPro" id="IPR011065">
    <property type="entry name" value="Kunitz_inhibitor_STI-like_sf"/>
</dbReference>
<dbReference type="InParanoid" id="V4T3E2"/>
<sequence>MRTLLFLPLSFFLFAFIEKPLLVLGNASPDPVLDIIGKQLRAGNVYYILAVILWKLHNFDAILGQWFVTTRGIKGNLGPQTTRNWFRIEKFYGDYKLV</sequence>
<name>V4T3E2_CITCL</name>
<dbReference type="SUPFAM" id="SSF50386">
    <property type="entry name" value="STI-like"/>
    <property type="match status" value="1"/>
</dbReference>
<dbReference type="Pfam" id="PF00197">
    <property type="entry name" value="Kunitz_legume"/>
    <property type="match status" value="1"/>
</dbReference>
<protein>
    <submittedName>
        <fullName evidence="2">Uncharacterized protein</fullName>
    </submittedName>
</protein>
<dbReference type="GO" id="GO:0004866">
    <property type="term" value="F:endopeptidase inhibitor activity"/>
    <property type="evidence" value="ECO:0007669"/>
    <property type="project" value="InterPro"/>
</dbReference>